<dbReference type="PANTHER" id="PTHR36174:SF1">
    <property type="entry name" value="LIPID II:GLYCINE GLYCYLTRANSFERASE"/>
    <property type="match status" value="1"/>
</dbReference>
<protein>
    <recommendedName>
        <fullName evidence="1">BioF2-like acetyltransferase domain-containing protein</fullName>
    </recommendedName>
</protein>
<dbReference type="InterPro" id="IPR050644">
    <property type="entry name" value="PG_Glycine_Bridge_Synth"/>
</dbReference>
<dbReference type="Pfam" id="PF13480">
    <property type="entry name" value="Acetyltransf_6"/>
    <property type="match status" value="1"/>
</dbReference>
<dbReference type="EMBL" id="CM001436">
    <property type="protein sequence ID" value="EHQ34333.1"/>
    <property type="molecule type" value="Genomic_DNA"/>
</dbReference>
<dbReference type="AlphaFoldDB" id="H1YZS1"/>
<dbReference type="STRING" id="937775.Metlim_0180"/>
<dbReference type="InParanoid" id="H1YZS1"/>
<accession>H1YZS1</accession>
<dbReference type="InterPro" id="IPR016181">
    <property type="entry name" value="Acyl_CoA_acyltransferase"/>
</dbReference>
<evidence type="ECO:0000313" key="3">
    <source>
        <dbReference type="Proteomes" id="UP000005741"/>
    </source>
</evidence>
<feature type="domain" description="BioF2-like acetyltransferase" evidence="1">
    <location>
        <begin position="169"/>
        <end position="293"/>
    </location>
</feature>
<dbReference type="HOGENOM" id="CLU_071764_0_0_2"/>
<dbReference type="SUPFAM" id="SSF55729">
    <property type="entry name" value="Acyl-CoA N-acyltransferases (Nat)"/>
    <property type="match status" value="1"/>
</dbReference>
<dbReference type="PANTHER" id="PTHR36174">
    <property type="entry name" value="LIPID II:GLYCINE GLYCYLTRANSFERASE"/>
    <property type="match status" value="1"/>
</dbReference>
<dbReference type="Proteomes" id="UP000005741">
    <property type="component" value="Chromosome"/>
</dbReference>
<dbReference type="RefSeq" id="WP_004075935.1">
    <property type="nucleotide sequence ID" value="NZ_CM001436.1"/>
</dbReference>
<evidence type="ECO:0000259" key="1">
    <source>
        <dbReference type="Pfam" id="PF13480"/>
    </source>
</evidence>
<reference evidence="2 3" key="1">
    <citation type="submission" date="2011-10" db="EMBL/GenBank/DDBJ databases">
        <title>The Improved High-Quality Draft genome of Methanoplanus limicola DSM 2279.</title>
        <authorList>
            <consortium name="US DOE Joint Genome Institute (JGI-PGF)"/>
            <person name="Lucas S."/>
            <person name="Copeland A."/>
            <person name="Lapidus A."/>
            <person name="Glavina del Rio T."/>
            <person name="Dalin E."/>
            <person name="Tice H."/>
            <person name="Bruce D."/>
            <person name="Goodwin L."/>
            <person name="Pitluck S."/>
            <person name="Peters L."/>
            <person name="Mikhailova N."/>
            <person name="Lu M."/>
            <person name="Kyrpides N."/>
            <person name="Mavromatis K."/>
            <person name="Ivanova N."/>
            <person name="Markowitz V."/>
            <person name="Cheng J.-F."/>
            <person name="Hugenholtz P."/>
            <person name="Woyke T."/>
            <person name="Wu D."/>
            <person name="Wirth R."/>
            <person name="Brambilla E.-M."/>
            <person name="Klenk H.-P."/>
            <person name="Eisen J.A."/>
        </authorList>
    </citation>
    <scope>NUCLEOTIDE SEQUENCE [LARGE SCALE GENOMIC DNA]</scope>
    <source>
        <strain evidence="2 3">DSM 2279</strain>
    </source>
</reference>
<proteinExistence type="predicted"/>
<gene>
    <name evidence="2" type="ORF">Metlim_0180</name>
</gene>
<dbReference type="InterPro" id="IPR038740">
    <property type="entry name" value="BioF2-like_GNAT_dom"/>
</dbReference>
<dbReference type="Gene3D" id="3.40.630.30">
    <property type="match status" value="1"/>
</dbReference>
<dbReference type="OrthoDB" id="140543at2157"/>
<sequence length="347" mass="40518">MTNNPYNIRIADEDDATEWDKIVEVSDQATIFHRWKWLKICEKHSDFSLAPLICYNNIEPIAVYPLFFLKKAGLKMVFSPPPHLGLLYLGPAFLNSESLKQNRKESYYTGTQKAVDNYIKTEIKANYINFSLSPHCSDPRAFKWQGYEIEPNYDYIFDLKSGMDKLWKNMKKNTRMEINKTKKMGLTIEIGGQEDIDTLHRLVTERYGEQNRNANIPKEFLIDIYSNFRENTRILVAKYNGEVLTANIKLKFKNEELSWIGSPKPKNFTPSPNMLITWEEMQDAYDNGMDYYVQMGIAGNKRLHTFFSKFNPDLRIRFNAKKTTPATGLLESGYKKILKPAFEKYRS</sequence>
<keyword evidence="3" id="KW-1185">Reference proteome</keyword>
<evidence type="ECO:0000313" key="2">
    <source>
        <dbReference type="EMBL" id="EHQ34333.1"/>
    </source>
</evidence>
<name>H1YZS1_9EURY</name>
<organism evidence="2 3">
    <name type="scientific">Methanoplanus limicola DSM 2279</name>
    <dbReference type="NCBI Taxonomy" id="937775"/>
    <lineage>
        <taxon>Archaea</taxon>
        <taxon>Methanobacteriati</taxon>
        <taxon>Methanobacteriota</taxon>
        <taxon>Stenosarchaea group</taxon>
        <taxon>Methanomicrobia</taxon>
        <taxon>Methanomicrobiales</taxon>
        <taxon>Methanomicrobiaceae</taxon>
        <taxon>Methanoplanus</taxon>
    </lineage>
</organism>